<dbReference type="Pfam" id="PF00084">
    <property type="entry name" value="Sushi"/>
    <property type="match status" value="1"/>
</dbReference>
<keyword evidence="1" id="KW-1015">Disulfide bond</keyword>
<evidence type="ECO:0000256" key="4">
    <source>
        <dbReference type="SAM" id="Phobius"/>
    </source>
</evidence>
<feature type="transmembrane region" description="Helical" evidence="4">
    <location>
        <begin position="66"/>
        <end position="86"/>
    </location>
</feature>
<dbReference type="Gene3D" id="2.10.70.10">
    <property type="entry name" value="Complement Module, domain 1"/>
    <property type="match status" value="1"/>
</dbReference>
<dbReference type="PROSITE" id="PS50923">
    <property type="entry name" value="SUSHI"/>
    <property type="match status" value="1"/>
</dbReference>
<dbReference type="CDD" id="cd00033">
    <property type="entry name" value="CCP"/>
    <property type="match status" value="1"/>
</dbReference>
<proteinExistence type="predicted"/>
<name>A0A6G1RFJ4_9GRUI</name>
<organism evidence="6">
    <name type="scientific">Hypotaenidia okinawae</name>
    <dbReference type="NCBI Taxonomy" id="2861861"/>
    <lineage>
        <taxon>Eukaryota</taxon>
        <taxon>Metazoa</taxon>
        <taxon>Chordata</taxon>
        <taxon>Craniata</taxon>
        <taxon>Vertebrata</taxon>
        <taxon>Euteleostomi</taxon>
        <taxon>Archelosauria</taxon>
        <taxon>Archosauria</taxon>
        <taxon>Dinosauria</taxon>
        <taxon>Saurischia</taxon>
        <taxon>Theropoda</taxon>
        <taxon>Coelurosauria</taxon>
        <taxon>Aves</taxon>
        <taxon>Neognathae</taxon>
        <taxon>Neoaves</taxon>
        <taxon>Gruiformes</taxon>
        <taxon>Rallidae</taxon>
        <taxon>Hypotaenidia</taxon>
    </lineage>
</organism>
<keyword evidence="2" id="KW-0768">Sushi</keyword>
<keyword evidence="4" id="KW-1133">Transmembrane helix</keyword>
<dbReference type="SUPFAM" id="SSF57535">
    <property type="entry name" value="Complement control module/SCR domain"/>
    <property type="match status" value="1"/>
</dbReference>
<evidence type="ECO:0000256" key="3">
    <source>
        <dbReference type="SAM" id="MobiDB-lite"/>
    </source>
</evidence>
<dbReference type="InterPro" id="IPR035976">
    <property type="entry name" value="Sushi/SCR/CCP_sf"/>
</dbReference>
<dbReference type="InterPro" id="IPR000436">
    <property type="entry name" value="Sushi_SCR_CCP_dom"/>
</dbReference>
<comment type="caution">
    <text evidence="2">Lacks conserved residue(s) required for the propagation of feature annotation.</text>
</comment>
<keyword evidence="4" id="KW-0472">Membrane</keyword>
<evidence type="ECO:0000259" key="5">
    <source>
        <dbReference type="PROSITE" id="PS50923"/>
    </source>
</evidence>
<sequence length="296" mass="32008">MYVCDPGLQLVGNETLHCTTEDGINGVWSGSPPMCTLPVSTSGEINEGGPSEENTEEKPHSLRNTFIISGVGAAIILICLIAYIIVKRKRKNTHSYNMPLEKQRRDPAVHPQITGDEKQLLPWHSYFCHTTSCHVCPTCEERLHAALDPRAKPTRGDCATCEEWLHGQLGMPRTYSVPSIGSEEIQSLEVTSSLAKATDVLRGDGEAVLEQSKAEWPTAHLSPQRPICAPCADRLHLSLIHGDTAGCPVCPLPGEGTPAHLVPQRIPSCHVCPICAVPTHTHLCQPNGDTLMAAAS</sequence>
<feature type="region of interest" description="Disordered" evidence="3">
    <location>
        <begin position="39"/>
        <end position="58"/>
    </location>
</feature>
<evidence type="ECO:0000256" key="2">
    <source>
        <dbReference type="PROSITE-ProRule" id="PRU00302"/>
    </source>
</evidence>
<dbReference type="EMBL" id="ICPP01004516">
    <property type="protein sequence ID" value="LAC37160.1"/>
    <property type="molecule type" value="Transcribed_RNA"/>
</dbReference>
<accession>A0A6G1RFJ4</accession>
<feature type="domain" description="Sushi" evidence="5">
    <location>
        <begin position="1"/>
        <end position="37"/>
    </location>
</feature>
<evidence type="ECO:0000256" key="1">
    <source>
        <dbReference type="ARBA" id="ARBA00023157"/>
    </source>
</evidence>
<keyword evidence="6" id="KW-0675">Receptor</keyword>
<evidence type="ECO:0000313" key="6">
    <source>
        <dbReference type="EMBL" id="LAC37160.1"/>
    </source>
</evidence>
<reference evidence="6" key="1">
    <citation type="submission" date="2020-03" db="EMBL/GenBank/DDBJ databases">
        <title>Okinawa Rail whole genome shotgun sequence.</title>
        <authorList>
            <person name="Nakajima N."/>
            <person name="Onuma M."/>
            <person name="Endoh D."/>
        </authorList>
    </citation>
    <scope>NUCLEOTIDE SEQUENCE</scope>
</reference>
<reference evidence="6" key="2">
    <citation type="submission" date="2020-03" db="EMBL/GenBank/DDBJ databases">
        <authorList>
            <consortium name="Environmental Genome Science Research Promotion Project"/>
            <person name="Nakajima N."/>
            <person name="Onuma M."/>
            <person name="Endoh D."/>
        </authorList>
    </citation>
    <scope>NUCLEOTIDE SEQUENCE</scope>
</reference>
<protein>
    <submittedName>
        <fullName evidence="6">Complement C3b/C4b receptor 1 like</fullName>
    </submittedName>
</protein>
<dbReference type="AlphaFoldDB" id="A0A6G1RFJ4"/>
<keyword evidence="4" id="KW-0812">Transmembrane</keyword>